<dbReference type="GO" id="GO:0071949">
    <property type="term" value="F:FAD binding"/>
    <property type="evidence" value="ECO:0007669"/>
    <property type="project" value="InterPro"/>
</dbReference>
<name>A0A7X9WYH3_9SPHN</name>
<feature type="domain" description="FAD-binding" evidence="2">
    <location>
        <begin position="4"/>
        <end position="346"/>
    </location>
</feature>
<sequence>MTERTRVLVAGAGPVGAVIAYRLAEMGIDVVLVEPATHCAEDMRASTFHPPTLAMMEELGVLGELLADGLKAPVYQYRNRRSGNVISLDMADIADMTPHPYRLQCEQYKLARMLTGRLANHPHGQVLFQHQLLSYAQDGDGVTVHVEGPLAIKTYRCDYLVGADGASSTVRKWMGVEFDGFTYPERFLTLSTAYPVEQHYDNLANVSYMSDAAEWCVLLRVPTLWRVLVPSHEQESDAMLLSDAKKSAVFAGLVPDGEAVQTYHRTLYRVHQRVARNFHQGRVVLAGDAAHLNNPLGGFGMNSGIHDAWNLTDKLRDILLDGGQSDERLGLYDRQRRTIASEFVQAQTIKNKKAMEASDTDGPSAQELYMEKLACDRELRREYMMNQAMIRSLEREQHIQ</sequence>
<dbReference type="PANTHER" id="PTHR43476:SF5">
    <property type="entry name" value="FAD-DEPENDENT MONOOXYGENASE"/>
    <property type="match status" value="1"/>
</dbReference>
<dbReference type="InterPro" id="IPR050631">
    <property type="entry name" value="PheA/TfdB_FAD_monoxygenase"/>
</dbReference>
<dbReference type="EMBL" id="JABBFV010000018">
    <property type="protein sequence ID" value="NML12257.1"/>
    <property type="molecule type" value="Genomic_DNA"/>
</dbReference>
<organism evidence="3 4">
    <name type="scientific">Sphingobium psychrophilum</name>
    <dbReference type="NCBI Taxonomy" id="2728834"/>
    <lineage>
        <taxon>Bacteria</taxon>
        <taxon>Pseudomonadati</taxon>
        <taxon>Pseudomonadota</taxon>
        <taxon>Alphaproteobacteria</taxon>
        <taxon>Sphingomonadales</taxon>
        <taxon>Sphingomonadaceae</taxon>
        <taxon>Sphingobium</taxon>
    </lineage>
</organism>
<dbReference type="InterPro" id="IPR036188">
    <property type="entry name" value="FAD/NAD-bd_sf"/>
</dbReference>
<protein>
    <submittedName>
        <fullName evidence="3">FAD-dependent monooxygenase</fullName>
    </submittedName>
</protein>
<dbReference type="GO" id="GO:0004497">
    <property type="term" value="F:monooxygenase activity"/>
    <property type="evidence" value="ECO:0007669"/>
    <property type="project" value="UniProtKB-KW"/>
</dbReference>
<dbReference type="AlphaFoldDB" id="A0A7X9WYH3"/>
<evidence type="ECO:0000313" key="3">
    <source>
        <dbReference type="EMBL" id="NML12257.1"/>
    </source>
</evidence>
<dbReference type="Gene3D" id="3.30.70.2450">
    <property type="match status" value="1"/>
</dbReference>
<proteinExistence type="predicted"/>
<dbReference type="Proteomes" id="UP000519023">
    <property type="component" value="Unassembled WGS sequence"/>
</dbReference>
<dbReference type="PANTHER" id="PTHR43476">
    <property type="entry name" value="3-(3-HYDROXY-PHENYL)PROPIONATE/3-HYDROXYCINNAMIC ACID HYDROXYLASE"/>
    <property type="match status" value="1"/>
</dbReference>
<dbReference type="RefSeq" id="WP_169574660.1">
    <property type="nucleotide sequence ID" value="NZ_JABBFV010000018.1"/>
</dbReference>
<evidence type="ECO:0000259" key="2">
    <source>
        <dbReference type="Pfam" id="PF01494"/>
    </source>
</evidence>
<reference evidence="3 4" key="1">
    <citation type="submission" date="2020-04" db="EMBL/GenBank/DDBJ databases">
        <title>Sphingobium sp. AR-3-1 isolated from Arctic soil.</title>
        <authorList>
            <person name="Dahal R.H."/>
            <person name="Chaudhary D.K."/>
        </authorList>
    </citation>
    <scope>NUCLEOTIDE SEQUENCE [LARGE SCALE GENOMIC DNA]</scope>
    <source>
        <strain evidence="3 4">AR-3-1</strain>
    </source>
</reference>
<accession>A0A7X9WYH3</accession>
<comment type="caution">
    <text evidence="3">The sequence shown here is derived from an EMBL/GenBank/DDBJ whole genome shotgun (WGS) entry which is preliminary data.</text>
</comment>
<keyword evidence="1" id="KW-0560">Oxidoreductase</keyword>
<evidence type="ECO:0000256" key="1">
    <source>
        <dbReference type="ARBA" id="ARBA00023002"/>
    </source>
</evidence>
<evidence type="ECO:0000313" key="4">
    <source>
        <dbReference type="Proteomes" id="UP000519023"/>
    </source>
</evidence>
<keyword evidence="3" id="KW-0503">Monooxygenase</keyword>
<dbReference type="Gene3D" id="3.50.50.60">
    <property type="entry name" value="FAD/NAD(P)-binding domain"/>
    <property type="match status" value="1"/>
</dbReference>
<dbReference type="Pfam" id="PF01494">
    <property type="entry name" value="FAD_binding_3"/>
    <property type="match status" value="1"/>
</dbReference>
<keyword evidence="4" id="KW-1185">Reference proteome</keyword>
<dbReference type="InterPro" id="IPR002938">
    <property type="entry name" value="FAD-bd"/>
</dbReference>
<dbReference type="SUPFAM" id="SSF51905">
    <property type="entry name" value="FAD/NAD(P)-binding domain"/>
    <property type="match status" value="1"/>
</dbReference>
<dbReference type="PRINTS" id="PR00420">
    <property type="entry name" value="RNGMNOXGNASE"/>
</dbReference>
<gene>
    <name evidence="3" type="ORF">HHL08_19280</name>
</gene>